<dbReference type="Proteomes" id="UP000192276">
    <property type="component" value="Unassembled WGS sequence"/>
</dbReference>
<gene>
    <name evidence="1" type="ORF">A4R26_04645</name>
</gene>
<accession>A0A1V9FDJ8</accession>
<comment type="caution">
    <text evidence="1">The sequence shown here is derived from an EMBL/GenBank/DDBJ whole genome shotgun (WGS) entry which is preliminary data.</text>
</comment>
<dbReference type="STRING" id="550983.A4R26_04645"/>
<evidence type="ECO:0000313" key="2">
    <source>
        <dbReference type="Proteomes" id="UP000192276"/>
    </source>
</evidence>
<organism evidence="1 2">
    <name type="scientific">Niastella populi</name>
    <dbReference type="NCBI Taxonomy" id="550983"/>
    <lineage>
        <taxon>Bacteria</taxon>
        <taxon>Pseudomonadati</taxon>
        <taxon>Bacteroidota</taxon>
        <taxon>Chitinophagia</taxon>
        <taxon>Chitinophagales</taxon>
        <taxon>Chitinophagaceae</taxon>
        <taxon>Niastella</taxon>
    </lineage>
</organism>
<name>A0A1V9FDJ8_9BACT</name>
<dbReference type="RefSeq" id="WP_081168557.1">
    <property type="nucleotide sequence ID" value="NZ_LWBP01000199.1"/>
</dbReference>
<dbReference type="EMBL" id="LWBP01000199">
    <property type="protein sequence ID" value="OQP56453.1"/>
    <property type="molecule type" value="Genomic_DNA"/>
</dbReference>
<dbReference type="AlphaFoldDB" id="A0A1V9FDJ8"/>
<keyword evidence="2" id="KW-1185">Reference proteome</keyword>
<proteinExistence type="predicted"/>
<evidence type="ECO:0000313" key="1">
    <source>
        <dbReference type="EMBL" id="OQP56453.1"/>
    </source>
</evidence>
<reference evidence="2" key="1">
    <citation type="submission" date="2016-04" db="EMBL/GenBank/DDBJ databases">
        <authorList>
            <person name="Chen L."/>
            <person name="Zhuang W."/>
            <person name="Wang G."/>
        </authorList>
    </citation>
    <scope>NUCLEOTIDE SEQUENCE [LARGE SCALE GENOMIC DNA]</scope>
    <source>
        <strain evidence="2">208</strain>
    </source>
</reference>
<protein>
    <submittedName>
        <fullName evidence="1">Uncharacterized protein</fullName>
    </submittedName>
</protein>
<dbReference type="OrthoDB" id="976903at2"/>
<sequence>MRLMPLVTLIIFISLKGYCQNSITSSVTAKEIFRPYYELTEAGGKVLYLPMDYGRSDFSNNQKEAIKRLENAVIVRIDLVYSDYPARTDFSLLTKRRLESLQRIIPKVFLDKSIEFRKIRQTIGKTKNIASGLQHGFFIYFRPLPTKTSGKKEARKLKALLADGEAEKAGDTNNVTWCSQITICVDTNKVNLPVLPEEYTRTITKISVKKAVSRELIEEESEREFLQFGDSVFCVEDKREDGCDEVGYLIYNPVDSTVAKVFERHNWKNSFIVADVTGSMYPYTAQLLKWLQLNLTDKVKRQFVFFNDGDSKDDDKKVIGKTGGIYSVFTNKYDEIENTIITAMENGSGGDLPENNIEALIESDRICRYCDSIVMIADNWAPVKDISLLAGYHKPVKIVLCGVFDKINKDYLKLARETRGSIHLIEEDIYSISLLKEGETIKIHGVTYKLIEGNFVDITPESL</sequence>